<dbReference type="InterPro" id="IPR005036">
    <property type="entry name" value="CBM21_dom"/>
</dbReference>
<name>A0AAD9K7Y6_9ANNE</name>
<dbReference type="Pfam" id="PF03370">
    <property type="entry name" value="CBM_21"/>
    <property type="match status" value="1"/>
</dbReference>
<dbReference type="GO" id="GO:0005979">
    <property type="term" value="P:regulation of glycogen biosynthetic process"/>
    <property type="evidence" value="ECO:0007669"/>
    <property type="project" value="TreeGrafter"/>
</dbReference>
<evidence type="ECO:0000256" key="1">
    <source>
        <dbReference type="SAM" id="MobiDB-lite"/>
    </source>
</evidence>
<evidence type="ECO:0000313" key="3">
    <source>
        <dbReference type="EMBL" id="KAK2166624.1"/>
    </source>
</evidence>
<dbReference type="PANTHER" id="PTHR12307:SF53">
    <property type="entry name" value="PROTEIN PHOSPHATASE 1 REGULATORY SUBUNIT"/>
    <property type="match status" value="1"/>
</dbReference>
<keyword evidence="4" id="KW-1185">Reference proteome</keyword>
<feature type="compositionally biased region" description="Acidic residues" evidence="1">
    <location>
        <begin position="258"/>
        <end position="267"/>
    </location>
</feature>
<feature type="region of interest" description="Disordered" evidence="1">
    <location>
        <begin position="114"/>
        <end position="370"/>
    </location>
</feature>
<reference evidence="3" key="1">
    <citation type="journal article" date="2023" name="Mol. Biol. Evol.">
        <title>Third-Generation Sequencing Reveals the Adaptive Role of the Epigenome in Three Deep-Sea Polychaetes.</title>
        <authorList>
            <person name="Perez M."/>
            <person name="Aroh O."/>
            <person name="Sun Y."/>
            <person name="Lan Y."/>
            <person name="Juniper S.K."/>
            <person name="Young C.R."/>
            <person name="Angers B."/>
            <person name="Qian P.Y."/>
        </authorList>
    </citation>
    <scope>NUCLEOTIDE SEQUENCE</scope>
    <source>
        <strain evidence="3">P08H-3</strain>
    </source>
</reference>
<dbReference type="Proteomes" id="UP001208570">
    <property type="component" value="Unassembled WGS sequence"/>
</dbReference>
<feature type="compositionally biased region" description="Low complexity" evidence="1">
    <location>
        <begin position="145"/>
        <end position="161"/>
    </location>
</feature>
<dbReference type="GO" id="GO:0008157">
    <property type="term" value="F:protein phosphatase 1 binding"/>
    <property type="evidence" value="ECO:0007669"/>
    <property type="project" value="TreeGrafter"/>
</dbReference>
<feature type="compositionally biased region" description="Low complexity" evidence="1">
    <location>
        <begin position="179"/>
        <end position="192"/>
    </location>
</feature>
<feature type="compositionally biased region" description="Polar residues" evidence="1">
    <location>
        <begin position="87"/>
        <end position="98"/>
    </location>
</feature>
<accession>A0AAD9K7Y6</accession>
<dbReference type="AlphaFoldDB" id="A0AAD9K7Y6"/>
<feature type="compositionally biased region" description="Low complexity" evidence="1">
    <location>
        <begin position="243"/>
        <end position="253"/>
    </location>
</feature>
<dbReference type="GO" id="GO:2001069">
    <property type="term" value="F:glycogen binding"/>
    <property type="evidence" value="ECO:0007669"/>
    <property type="project" value="TreeGrafter"/>
</dbReference>
<dbReference type="EMBL" id="JAODUP010000037">
    <property type="protein sequence ID" value="KAK2166624.1"/>
    <property type="molecule type" value="Genomic_DNA"/>
</dbReference>
<feature type="compositionally biased region" description="Low complexity" evidence="1">
    <location>
        <begin position="276"/>
        <end position="297"/>
    </location>
</feature>
<feature type="domain" description="CBM21" evidence="2">
    <location>
        <begin position="474"/>
        <end position="581"/>
    </location>
</feature>
<dbReference type="Gene3D" id="2.60.40.2440">
    <property type="entry name" value="Carbohydrate binding type-21 domain"/>
    <property type="match status" value="1"/>
</dbReference>
<evidence type="ECO:0000313" key="4">
    <source>
        <dbReference type="Proteomes" id="UP001208570"/>
    </source>
</evidence>
<protein>
    <recommendedName>
        <fullName evidence="2">CBM21 domain-containing protein</fullName>
    </recommendedName>
</protein>
<feature type="compositionally biased region" description="Basic and acidic residues" evidence="1">
    <location>
        <begin position="126"/>
        <end position="144"/>
    </location>
</feature>
<feature type="compositionally biased region" description="Basic and acidic residues" evidence="1">
    <location>
        <begin position="332"/>
        <end position="348"/>
    </location>
</feature>
<dbReference type="PANTHER" id="PTHR12307">
    <property type="entry name" value="PROTEIN PHOSPHATASE 1 REGULATORY SUBUNIT"/>
    <property type="match status" value="1"/>
</dbReference>
<dbReference type="GO" id="GO:0000164">
    <property type="term" value="C:protein phosphatase type 1 complex"/>
    <property type="evidence" value="ECO:0007669"/>
    <property type="project" value="TreeGrafter"/>
</dbReference>
<dbReference type="PROSITE" id="PS51159">
    <property type="entry name" value="CBM21"/>
    <property type="match status" value="1"/>
</dbReference>
<feature type="compositionally biased region" description="Basic and acidic residues" evidence="1">
    <location>
        <begin position="215"/>
        <end position="224"/>
    </location>
</feature>
<organism evidence="3 4">
    <name type="scientific">Paralvinella palmiformis</name>
    <dbReference type="NCBI Taxonomy" id="53620"/>
    <lineage>
        <taxon>Eukaryota</taxon>
        <taxon>Metazoa</taxon>
        <taxon>Spiralia</taxon>
        <taxon>Lophotrochozoa</taxon>
        <taxon>Annelida</taxon>
        <taxon>Polychaeta</taxon>
        <taxon>Sedentaria</taxon>
        <taxon>Canalipalpata</taxon>
        <taxon>Terebellida</taxon>
        <taxon>Terebelliformia</taxon>
        <taxon>Alvinellidae</taxon>
        <taxon>Paralvinella</taxon>
    </lineage>
</organism>
<gene>
    <name evidence="3" type="ORF">LSH36_37g08042</name>
</gene>
<feature type="region of interest" description="Disordered" evidence="1">
    <location>
        <begin position="65"/>
        <end position="98"/>
    </location>
</feature>
<comment type="caution">
    <text evidence="3">The sequence shown here is derived from an EMBL/GenBank/DDBJ whole genome shotgun (WGS) entry which is preliminary data.</text>
</comment>
<evidence type="ECO:0000259" key="2">
    <source>
        <dbReference type="PROSITE" id="PS51159"/>
    </source>
</evidence>
<sequence>MQCRRVDDLTSASNVLAHFTKNASYTENYHEKYYYTQLVRKRIAARKLRENERQRELVREAEAESGLYAANNPDSPAEERRSGSVPLPTSSAPAQVSSGTCRWYLSTGEPAARLAPRTQLASSAGNEHRDRLRASGRGRSDPDASVRSPSSSSATTSSPSSEMADGDELVANWERVERSSSAGISSESVTSEDSVFSEDYTAMAEPLGEPADNSGSHHDHRLECEQQTTRRRTPLDGSEDVDSSFSSPGSSTSTLEADGNEDGGDVEDSVKDKVIDGSGVVGSDRCSSRRCGAGSSSPPLSRKTRPNIRLLLGQPAPDIDDSPSPPPANANRAEDEGERSTYSERPDVGDDGGAGGVAVASGSRMKKSESNSFYEDREFDFLKAEPVRRSTSLKTYKTPPGTPHRKKAVRFADALGLDLESVRHILNLEEPPEVPKSAMRDLVIGLEEENRTDGVKYLSALFSQPGVDPNFLRRVQEGKVVLENCIVDDKDMTISGTVRVANVAYHKCVIVRYTTNGWLSSEDIVASYVQNSNDGPTDRFSFTVNVPKYFAVGQRLELAFMYTAGGSTFWDNNFGKNYAVECYARAMPISESDNTWMHFL</sequence>
<proteinExistence type="predicted"/>
<dbReference type="InterPro" id="IPR050782">
    <property type="entry name" value="PP1_regulatory_subunit_3"/>
</dbReference>
<dbReference type="InterPro" id="IPR038175">
    <property type="entry name" value="CBM21_dom_sf"/>
</dbReference>